<dbReference type="Pfam" id="PF02661">
    <property type="entry name" value="Fic"/>
    <property type="match status" value="1"/>
</dbReference>
<name>A0ABS3H5R8_9ENTE</name>
<proteinExistence type="predicted"/>
<sequence length="135" mass="15210">MKYLTGKQISMMNAFQIAEYSPGETVGIRDINAIEMAVNQPKQVVFGKELYSTIEEKGAILAINIIKKHPFHNANKRTGTFALLVFLDLNGYDFVMDKQELTKLVVHIAIYEGEFDDLKTEVSNIIKSALVKRAD</sequence>
<organism evidence="2 3">
    <name type="scientific">Candidatus Enterococcus myersii</name>
    <dbReference type="NCBI Taxonomy" id="2815322"/>
    <lineage>
        <taxon>Bacteria</taxon>
        <taxon>Bacillati</taxon>
        <taxon>Bacillota</taxon>
        <taxon>Bacilli</taxon>
        <taxon>Lactobacillales</taxon>
        <taxon>Enterococcaceae</taxon>
        <taxon>Enterococcus</taxon>
    </lineage>
</organism>
<evidence type="ECO:0000313" key="2">
    <source>
        <dbReference type="EMBL" id="MBO0448774.1"/>
    </source>
</evidence>
<dbReference type="PANTHER" id="PTHR39426">
    <property type="entry name" value="HOMOLOGY TO DEATH-ON-CURING PROTEIN OF PHAGE P1"/>
    <property type="match status" value="1"/>
</dbReference>
<reference evidence="2 3" key="1">
    <citation type="submission" date="2021-03" db="EMBL/GenBank/DDBJ databases">
        <title>Enterococcal diversity collection.</title>
        <authorList>
            <person name="Gilmore M.S."/>
            <person name="Schwartzman J."/>
            <person name="Van Tyne D."/>
            <person name="Martin M."/>
            <person name="Earl A.M."/>
            <person name="Manson A.L."/>
            <person name="Straub T."/>
            <person name="Salamzade R."/>
            <person name="Saavedra J."/>
            <person name="Lebreton F."/>
            <person name="Prichula J."/>
            <person name="Schaufler K."/>
            <person name="Gaca A."/>
            <person name="Sgardioli B."/>
            <person name="Wagenaar J."/>
            <person name="Strong T."/>
        </authorList>
    </citation>
    <scope>NUCLEOTIDE SEQUENCE [LARGE SCALE GENOMIC DNA]</scope>
    <source>
        <strain evidence="2 3">MJM12</strain>
    </source>
</reference>
<dbReference type="InterPro" id="IPR053737">
    <property type="entry name" value="Type_II_TA_Toxin"/>
</dbReference>
<dbReference type="PANTHER" id="PTHR39426:SF1">
    <property type="entry name" value="HOMOLOGY TO DEATH-ON-CURING PROTEIN OF PHAGE P1"/>
    <property type="match status" value="1"/>
</dbReference>
<dbReference type="PROSITE" id="PS51459">
    <property type="entry name" value="FIDO"/>
    <property type="match status" value="1"/>
</dbReference>
<protein>
    <submittedName>
        <fullName evidence="2">Type II toxin-antitoxin system death-on-curing family toxin</fullName>
    </submittedName>
</protein>
<dbReference type="InterPro" id="IPR006440">
    <property type="entry name" value="Doc"/>
</dbReference>
<dbReference type="Gene3D" id="1.20.120.1870">
    <property type="entry name" value="Fic/DOC protein, Fido domain"/>
    <property type="match status" value="1"/>
</dbReference>
<feature type="domain" description="Fido" evidence="1">
    <location>
        <begin position="4"/>
        <end position="128"/>
    </location>
</feature>
<accession>A0ABS3H5R8</accession>
<dbReference type="InterPro" id="IPR003812">
    <property type="entry name" value="Fido"/>
</dbReference>
<gene>
    <name evidence="2" type="ORF">JZO76_04415</name>
</gene>
<dbReference type="Proteomes" id="UP000664256">
    <property type="component" value="Unassembled WGS sequence"/>
</dbReference>
<dbReference type="EMBL" id="JAFLVT010000006">
    <property type="protein sequence ID" value="MBO0448774.1"/>
    <property type="molecule type" value="Genomic_DNA"/>
</dbReference>
<keyword evidence="3" id="KW-1185">Reference proteome</keyword>
<evidence type="ECO:0000259" key="1">
    <source>
        <dbReference type="PROSITE" id="PS51459"/>
    </source>
</evidence>
<evidence type="ECO:0000313" key="3">
    <source>
        <dbReference type="Proteomes" id="UP000664256"/>
    </source>
</evidence>
<comment type="caution">
    <text evidence="2">The sequence shown here is derived from an EMBL/GenBank/DDBJ whole genome shotgun (WGS) entry which is preliminary data.</text>
</comment>
<dbReference type="RefSeq" id="WP_206902972.1">
    <property type="nucleotide sequence ID" value="NZ_JAFLVT010000006.1"/>
</dbReference>
<dbReference type="NCBIfam" id="TIGR01550">
    <property type="entry name" value="DOC_P1"/>
    <property type="match status" value="1"/>
</dbReference>